<protein>
    <submittedName>
        <fullName evidence="2">Uncharacterized protein</fullName>
    </submittedName>
</protein>
<organism evidence="2 3">
    <name type="scientific">Massariosphaeria phaeospora</name>
    <dbReference type="NCBI Taxonomy" id="100035"/>
    <lineage>
        <taxon>Eukaryota</taxon>
        <taxon>Fungi</taxon>
        <taxon>Dikarya</taxon>
        <taxon>Ascomycota</taxon>
        <taxon>Pezizomycotina</taxon>
        <taxon>Dothideomycetes</taxon>
        <taxon>Pleosporomycetidae</taxon>
        <taxon>Pleosporales</taxon>
        <taxon>Pleosporales incertae sedis</taxon>
        <taxon>Massariosphaeria</taxon>
    </lineage>
</organism>
<evidence type="ECO:0000256" key="1">
    <source>
        <dbReference type="SAM" id="Phobius"/>
    </source>
</evidence>
<evidence type="ECO:0000313" key="2">
    <source>
        <dbReference type="EMBL" id="KAF2868250.1"/>
    </source>
</evidence>
<keyword evidence="3" id="KW-1185">Reference proteome</keyword>
<dbReference type="OrthoDB" id="3794650at2759"/>
<gene>
    <name evidence="2" type="ORF">BDV95DRAFT_610212</name>
</gene>
<name>A0A7C8I936_9PLEO</name>
<dbReference type="AlphaFoldDB" id="A0A7C8I936"/>
<reference evidence="2 3" key="1">
    <citation type="submission" date="2020-01" db="EMBL/GenBank/DDBJ databases">
        <authorList>
            <consortium name="DOE Joint Genome Institute"/>
            <person name="Haridas S."/>
            <person name="Albert R."/>
            <person name="Binder M."/>
            <person name="Bloem J."/>
            <person name="Labutti K."/>
            <person name="Salamov A."/>
            <person name="Andreopoulos B."/>
            <person name="Baker S.E."/>
            <person name="Barry K."/>
            <person name="Bills G."/>
            <person name="Bluhm B.H."/>
            <person name="Cannon C."/>
            <person name="Castanera R."/>
            <person name="Culley D.E."/>
            <person name="Daum C."/>
            <person name="Ezra D."/>
            <person name="Gonzalez J.B."/>
            <person name="Henrissat B."/>
            <person name="Kuo A."/>
            <person name="Liang C."/>
            <person name="Lipzen A."/>
            <person name="Lutzoni F."/>
            <person name="Magnuson J."/>
            <person name="Mondo S."/>
            <person name="Nolan M."/>
            <person name="Ohm R."/>
            <person name="Pangilinan J."/>
            <person name="Park H.-J.H."/>
            <person name="Ramirez L."/>
            <person name="Alfaro M."/>
            <person name="Sun H."/>
            <person name="Tritt A."/>
            <person name="Yoshinaga Y."/>
            <person name="Zwiers L.-H.L."/>
            <person name="Turgeon B.G."/>
            <person name="Goodwin S.B."/>
            <person name="Spatafora J.W."/>
            <person name="Crous P.W."/>
            <person name="Grigoriev I.V."/>
        </authorList>
    </citation>
    <scope>NUCLEOTIDE SEQUENCE [LARGE SCALE GENOMIC DNA]</scope>
    <source>
        <strain evidence="2 3">CBS 611.86</strain>
    </source>
</reference>
<feature type="transmembrane region" description="Helical" evidence="1">
    <location>
        <begin position="37"/>
        <end position="55"/>
    </location>
</feature>
<accession>A0A7C8I936</accession>
<dbReference type="Proteomes" id="UP000481861">
    <property type="component" value="Unassembled WGS sequence"/>
</dbReference>
<keyword evidence="1" id="KW-0812">Transmembrane</keyword>
<sequence>MQNQVQPLAGAGAVVSIRGERENFVNHAAPRFLAPHLALIANLATLASMVLPWVSTLIFEIESAADISWFHAFLTSAAGAAFHPYITRVQFPKFHWFSGINQSKTVNPSLEFSAWLPNLQEVTLRFHTAGLTISRWSEKVRIEKELAGDWPGSKQLKLRKLDNVVEFYDLPALFNCNELKIVHLECVDSLMVRGYLTHGNALTVFDEIAVWMRNEFHSRHRHITITKDVIAVTGQVDETWD</sequence>
<proteinExistence type="predicted"/>
<evidence type="ECO:0000313" key="3">
    <source>
        <dbReference type="Proteomes" id="UP000481861"/>
    </source>
</evidence>
<dbReference type="EMBL" id="JAADJZ010000020">
    <property type="protein sequence ID" value="KAF2868250.1"/>
    <property type="molecule type" value="Genomic_DNA"/>
</dbReference>
<comment type="caution">
    <text evidence="2">The sequence shown here is derived from an EMBL/GenBank/DDBJ whole genome shotgun (WGS) entry which is preliminary data.</text>
</comment>
<keyword evidence="1" id="KW-1133">Transmembrane helix</keyword>
<keyword evidence="1" id="KW-0472">Membrane</keyword>
<feature type="transmembrane region" description="Helical" evidence="1">
    <location>
        <begin position="67"/>
        <end position="86"/>
    </location>
</feature>